<dbReference type="RefSeq" id="WP_160559118.1">
    <property type="nucleotide sequence ID" value="NZ_QZDT01000005.1"/>
</dbReference>
<dbReference type="InterPro" id="IPR017853">
    <property type="entry name" value="GH"/>
</dbReference>
<dbReference type="PANTHER" id="PTHR42715:SF10">
    <property type="entry name" value="BETA-GLUCOSIDASE"/>
    <property type="match status" value="1"/>
</dbReference>
<dbReference type="Pfam" id="PF01915">
    <property type="entry name" value="Glyco_hydro_3_C"/>
    <property type="match status" value="1"/>
</dbReference>
<evidence type="ECO:0000256" key="1">
    <source>
        <dbReference type="ARBA" id="ARBA00005336"/>
    </source>
</evidence>
<dbReference type="InterPro" id="IPR002772">
    <property type="entry name" value="Glyco_hydro_3_C"/>
</dbReference>
<keyword evidence="3" id="KW-0119">Carbohydrate metabolism</keyword>
<dbReference type="AlphaFoldDB" id="A0A9X5GSK9"/>
<comment type="caution">
    <text evidence="6">The sequence shown here is derived from an EMBL/GenBank/DDBJ whole genome shotgun (WGS) entry which is preliminary data.</text>
</comment>
<comment type="similarity">
    <text evidence="1 4">Belongs to the glycosyl hydrolase 3 family.</text>
</comment>
<dbReference type="InterPro" id="IPR013783">
    <property type="entry name" value="Ig-like_fold"/>
</dbReference>
<dbReference type="InterPro" id="IPR036962">
    <property type="entry name" value="Glyco_hydro_3_N_sf"/>
</dbReference>
<dbReference type="GO" id="GO:0004553">
    <property type="term" value="F:hydrolase activity, hydrolyzing O-glycosyl compounds"/>
    <property type="evidence" value="ECO:0007669"/>
    <property type="project" value="InterPro"/>
</dbReference>
<evidence type="ECO:0000313" key="6">
    <source>
        <dbReference type="EMBL" id="NBJ92052.1"/>
    </source>
</evidence>
<dbReference type="Gene3D" id="3.40.50.1700">
    <property type="entry name" value="Glycoside hydrolase family 3 C-terminal domain"/>
    <property type="match status" value="1"/>
</dbReference>
<feature type="domain" description="Fibronectin type III-like" evidence="5">
    <location>
        <begin position="311"/>
        <end position="387"/>
    </location>
</feature>
<dbReference type="SUPFAM" id="SSF51445">
    <property type="entry name" value="(Trans)glycosidases"/>
    <property type="match status" value="1"/>
</dbReference>
<gene>
    <name evidence="6" type="ORF">D5281_05475</name>
</gene>
<dbReference type="Pfam" id="PF00933">
    <property type="entry name" value="Glyco_hydro_3"/>
    <property type="match status" value="1"/>
</dbReference>
<evidence type="ECO:0000259" key="5">
    <source>
        <dbReference type="SMART" id="SM01217"/>
    </source>
</evidence>
<dbReference type="SUPFAM" id="SSF52279">
    <property type="entry name" value="Beta-D-glucan exohydrolase, C-terminal domain"/>
    <property type="match status" value="1"/>
</dbReference>
<dbReference type="InterPro" id="IPR026891">
    <property type="entry name" value="Fn3-like"/>
</dbReference>
<dbReference type="EMBL" id="QZDT01000005">
    <property type="protein sequence ID" value="NBJ92052.1"/>
    <property type="molecule type" value="Genomic_DNA"/>
</dbReference>
<dbReference type="InterPro" id="IPR036881">
    <property type="entry name" value="Glyco_hydro_3_C_sf"/>
</dbReference>
<accession>A0A9X5GSK9</accession>
<evidence type="ECO:0000313" key="7">
    <source>
        <dbReference type="Proteomes" id="UP001154420"/>
    </source>
</evidence>
<organism evidence="6 7">
    <name type="scientific">Parablautia muri</name>
    <dbReference type="NCBI Taxonomy" id="2320879"/>
    <lineage>
        <taxon>Bacteria</taxon>
        <taxon>Bacillati</taxon>
        <taxon>Bacillota</taxon>
        <taxon>Clostridia</taxon>
        <taxon>Lachnospirales</taxon>
        <taxon>Lachnospiraceae</taxon>
        <taxon>Parablautia</taxon>
    </lineage>
</organism>
<dbReference type="InterPro" id="IPR001764">
    <property type="entry name" value="Glyco_hydro_3_N"/>
</dbReference>
<sequence length="926" mass="102293">MANYTLDMEKYCALARQVAAESCVLLKNDNHTLPVRKGNRVSVFGRIALHYYKSGTGSGGLVNVKRAIGILDALEESEDILLNEKLADVYKAWVKEHPFDKGAGWGQEPWSQEEMPLTEELVAEAARESELAIVVIGRTAGEDQDAKAIPGSYLLTEAEEDMLKKVCGAFEKVAVLLNVGNIIDMKWVERYNPSAVMYVWQGGQEGGNGVLDVLNGKVPPCGKLSDTIAGDIEDYPSTKNFGDAKENLYQEDIYVGYRYFETFAKDKVLYPFGYGLSYTSFQIKTMDFKEKEEEIYAKVEVKNTGASAGKEVVQLYVSAPQGALGKPVRELKAYEKTKELEPGEACILKISVSKADMASYDDGGCTGYKSCYVLEAGTYGIYIGADVQSAALAGEFEVKETVIINQLEEAMAPVLEFSRFHPQADGAGYRVDYEAVPLRTISPMDKIVKRRQADIPYSGDQGYQLADVYENRISMETFLAQLSDEDLACIVRGEGMCSPKVTPGTAAAFGGVTDRLKKFGIPVGCCADGPSGIRMDCGTRAFSLPNGTALGCTYNMPLVEELYQMEGMELRKNKIDTLLGPGINIHRNPLNGRNFEYISEDPYLTGTMAAAQIKGMGYAKVTGTIKHYTANNQEFHRHDCNSVVSERALREIYLKGFEIAVKDGGAYSIMTTYGAVNGIWTAGNYDLVTAILRDEWGFDGIVMTDWWAKMNEEGQEPAIQNTGVMVRAQNDLFMVTSDSASNATHDNSMESIAEGKTTRGEYQRCADNICRMLMRSPVMDRFLGKTPEDDLVVIGNEDDADEEVQNIVYHVIEKDTTLDMSKVNTERGNSEIFGIQMKEPGIYGLCVNMRADADAPELSQLSMSVFVDNQLKGTFQINGSDKEWTKQSLDLGFVMGNHYIKLYFSVSGMQLDVLKIEKIGETKMPF</sequence>
<dbReference type="SMART" id="SM01217">
    <property type="entry name" value="Fn3_like"/>
    <property type="match status" value="1"/>
</dbReference>
<reference evidence="6" key="1">
    <citation type="submission" date="2018-09" db="EMBL/GenBank/DDBJ databases">
        <title>Murine metabolic-syndrome-specific gut microbial biobank.</title>
        <authorList>
            <person name="Liu C."/>
        </authorList>
    </citation>
    <scope>NUCLEOTIDE SEQUENCE</scope>
    <source>
        <strain evidence="6">D42-62</strain>
    </source>
</reference>
<dbReference type="Gene3D" id="3.20.20.300">
    <property type="entry name" value="Glycoside hydrolase, family 3, N-terminal domain"/>
    <property type="match status" value="1"/>
</dbReference>
<evidence type="ECO:0000256" key="2">
    <source>
        <dbReference type="ARBA" id="ARBA00022801"/>
    </source>
</evidence>
<dbReference type="InterPro" id="IPR019800">
    <property type="entry name" value="Glyco_hydro_3_AS"/>
</dbReference>
<name>A0A9X5GSK9_9FIRM</name>
<dbReference type="PANTHER" id="PTHR42715">
    <property type="entry name" value="BETA-GLUCOSIDASE"/>
    <property type="match status" value="1"/>
</dbReference>
<dbReference type="Proteomes" id="UP001154420">
    <property type="component" value="Unassembled WGS sequence"/>
</dbReference>
<dbReference type="Gene3D" id="2.60.40.10">
    <property type="entry name" value="Immunoglobulins"/>
    <property type="match status" value="1"/>
</dbReference>
<dbReference type="PRINTS" id="PR00133">
    <property type="entry name" value="GLHYDRLASE3"/>
</dbReference>
<keyword evidence="7" id="KW-1185">Reference proteome</keyword>
<dbReference type="OrthoDB" id="9805821at2"/>
<dbReference type="InterPro" id="IPR050288">
    <property type="entry name" value="Cellulose_deg_GH3"/>
</dbReference>
<keyword evidence="2 4" id="KW-0378">Hydrolase</keyword>
<dbReference type="GO" id="GO:0005975">
    <property type="term" value="P:carbohydrate metabolic process"/>
    <property type="evidence" value="ECO:0007669"/>
    <property type="project" value="InterPro"/>
</dbReference>
<dbReference type="PROSITE" id="PS00775">
    <property type="entry name" value="GLYCOSYL_HYDROL_F3"/>
    <property type="match status" value="1"/>
</dbReference>
<evidence type="ECO:0000256" key="4">
    <source>
        <dbReference type="RuleBase" id="RU361161"/>
    </source>
</evidence>
<keyword evidence="4" id="KW-0326">Glycosidase</keyword>
<proteinExistence type="inferred from homology"/>
<evidence type="ECO:0000256" key="3">
    <source>
        <dbReference type="ARBA" id="ARBA00023277"/>
    </source>
</evidence>
<protein>
    <submittedName>
        <fullName evidence="6">Beta-glucosidase</fullName>
    </submittedName>
</protein>
<dbReference type="Pfam" id="PF14310">
    <property type="entry name" value="Fn3-like"/>
    <property type="match status" value="1"/>
</dbReference>